<dbReference type="AlphaFoldDB" id="A0A1G8A9S5"/>
<organism evidence="1 2">
    <name type="scientific">Pedobacter terrae</name>
    <dbReference type="NCBI Taxonomy" id="405671"/>
    <lineage>
        <taxon>Bacteria</taxon>
        <taxon>Pseudomonadati</taxon>
        <taxon>Bacteroidota</taxon>
        <taxon>Sphingobacteriia</taxon>
        <taxon>Sphingobacteriales</taxon>
        <taxon>Sphingobacteriaceae</taxon>
        <taxon>Pedobacter</taxon>
    </lineage>
</organism>
<protein>
    <submittedName>
        <fullName evidence="1">Uncharacterized protein</fullName>
    </submittedName>
</protein>
<keyword evidence="2" id="KW-1185">Reference proteome</keyword>
<evidence type="ECO:0000313" key="1">
    <source>
        <dbReference type="EMBL" id="SDH17722.1"/>
    </source>
</evidence>
<accession>A0A1G8A9S5</accession>
<name>A0A1G8A9S5_9SPHI</name>
<reference evidence="2" key="1">
    <citation type="submission" date="2016-10" db="EMBL/GenBank/DDBJ databases">
        <authorList>
            <person name="Varghese N."/>
            <person name="Submissions S."/>
        </authorList>
    </citation>
    <scope>NUCLEOTIDE SEQUENCE [LARGE SCALE GENOMIC DNA]</scope>
    <source>
        <strain evidence="2">DSM 17933</strain>
    </source>
</reference>
<gene>
    <name evidence="1" type="ORF">SAMN05421827_11856</name>
</gene>
<dbReference type="Proteomes" id="UP000199643">
    <property type="component" value="Unassembled WGS sequence"/>
</dbReference>
<sequence length="43" mass="5002">MKMDNQKVEYLSRFGLIQAVDIISFSNYSGSQSSNLDIDWLMR</sequence>
<proteinExistence type="predicted"/>
<evidence type="ECO:0000313" key="2">
    <source>
        <dbReference type="Proteomes" id="UP000199643"/>
    </source>
</evidence>
<dbReference type="EMBL" id="FNCH01000018">
    <property type="protein sequence ID" value="SDH17722.1"/>
    <property type="molecule type" value="Genomic_DNA"/>
</dbReference>